<evidence type="ECO:0000313" key="3">
    <source>
        <dbReference type="Proteomes" id="UP001596152"/>
    </source>
</evidence>
<dbReference type="Proteomes" id="UP001596152">
    <property type="component" value="Unassembled WGS sequence"/>
</dbReference>
<dbReference type="SUPFAM" id="SSF53474">
    <property type="entry name" value="alpha/beta-Hydrolases"/>
    <property type="match status" value="1"/>
</dbReference>
<dbReference type="InterPro" id="IPR029058">
    <property type="entry name" value="AB_hydrolase_fold"/>
</dbReference>
<protein>
    <submittedName>
        <fullName evidence="2">Esterase/lipase family protein</fullName>
    </submittedName>
</protein>
<proteinExistence type="predicted"/>
<dbReference type="RefSeq" id="WP_374036542.1">
    <property type="nucleotide sequence ID" value="NZ_CP169082.1"/>
</dbReference>
<feature type="chain" id="PRO_5046163906" evidence="1">
    <location>
        <begin position="22"/>
        <end position="406"/>
    </location>
</feature>
<evidence type="ECO:0000256" key="1">
    <source>
        <dbReference type="SAM" id="SignalP"/>
    </source>
</evidence>
<evidence type="ECO:0000313" key="2">
    <source>
        <dbReference type="EMBL" id="MFC5345553.1"/>
    </source>
</evidence>
<dbReference type="Gene3D" id="3.40.50.1820">
    <property type="entry name" value="alpha/beta hydrolase"/>
    <property type="match status" value="1"/>
</dbReference>
<keyword evidence="1" id="KW-0732">Signal</keyword>
<accession>A0ABW0FXA2</accession>
<reference evidence="3" key="1">
    <citation type="journal article" date="2019" name="Int. J. Syst. Evol. Microbiol.">
        <title>The Global Catalogue of Microorganisms (GCM) 10K type strain sequencing project: providing services to taxonomists for standard genome sequencing and annotation.</title>
        <authorList>
            <consortium name="The Broad Institute Genomics Platform"/>
            <consortium name="The Broad Institute Genome Sequencing Center for Infectious Disease"/>
            <person name="Wu L."/>
            <person name="Ma J."/>
        </authorList>
    </citation>
    <scope>NUCLEOTIDE SEQUENCE [LARGE SCALE GENOMIC DNA]</scope>
    <source>
        <strain evidence="3">JCM 12125</strain>
    </source>
</reference>
<comment type="caution">
    <text evidence="2">The sequence shown here is derived from an EMBL/GenBank/DDBJ whole genome shotgun (WGS) entry which is preliminary data.</text>
</comment>
<keyword evidence="3" id="KW-1185">Reference proteome</keyword>
<name>A0ABW0FXA2_9CAUL</name>
<dbReference type="EMBL" id="JBHSLF010000050">
    <property type="protein sequence ID" value="MFC5345553.1"/>
    <property type="molecule type" value="Genomic_DNA"/>
</dbReference>
<organism evidence="2 3">
    <name type="scientific">Brevundimonas staleyi</name>
    <dbReference type="NCBI Taxonomy" id="74326"/>
    <lineage>
        <taxon>Bacteria</taxon>
        <taxon>Pseudomonadati</taxon>
        <taxon>Pseudomonadota</taxon>
        <taxon>Alphaproteobacteria</taxon>
        <taxon>Caulobacterales</taxon>
        <taxon>Caulobacteraceae</taxon>
        <taxon>Brevundimonas</taxon>
    </lineage>
</organism>
<gene>
    <name evidence="2" type="ORF">ACFPIE_16680</name>
</gene>
<sequence length="406" mass="43736">MLGAMVLALGLGAMLTGPATAGPTTLEATYSSGIQNGWVRVERWRDTTSAFTQEAFPPDGRGDQTGQRATFFADASPHSSKFLMYYAPGWNTGTRPVPVLLVHGANQDADIAWADPNEAGPYGCGRYSCPSTGMMQSLSAAGHKVFALGLPHKNGDGYFWSEQIADAIAIIKSRTGATQVDVVAWSKAASNARMYVSNVRRSWGTNYRGDVRRLVLLGSANNGIDLSFRHGWTFSLVVYPECGGVINGPTPHDYLICYGAWREGAEWTYGSPYFPGSAQLLKRWDATYALPTYEQDWYTTFHGGQGFYSSGPGINAYLGASLVNTIRNAPSPSGVRIHNLCGNQNDIALLHNEHTGPSDGVVFIQSCRDIVGVTNHGGSTTLAVNHLELGWEATALTQVRSWLAAA</sequence>
<feature type="signal peptide" evidence="1">
    <location>
        <begin position="1"/>
        <end position="21"/>
    </location>
</feature>